<gene>
    <name evidence="2" type="ORF">EIM92_01065</name>
</gene>
<dbReference type="EMBL" id="CP034248">
    <property type="protein sequence ID" value="AZK44957.1"/>
    <property type="molecule type" value="Genomic_DNA"/>
</dbReference>
<protein>
    <recommendedName>
        <fullName evidence="1">Polysaccharide pyruvyl transferase domain-containing protein</fullName>
    </recommendedName>
</protein>
<organism evidence="2 3">
    <name type="scientific">Paenibacillus lentus</name>
    <dbReference type="NCBI Taxonomy" id="1338368"/>
    <lineage>
        <taxon>Bacteria</taxon>
        <taxon>Bacillati</taxon>
        <taxon>Bacillota</taxon>
        <taxon>Bacilli</taxon>
        <taxon>Bacillales</taxon>
        <taxon>Paenibacillaceae</taxon>
        <taxon>Paenibacillus</taxon>
    </lineage>
</organism>
<keyword evidence="3" id="KW-1185">Reference proteome</keyword>
<feature type="domain" description="Polysaccharide pyruvyl transferase" evidence="1">
    <location>
        <begin position="13"/>
        <end position="47"/>
    </location>
</feature>
<name>A0A3S8RQ25_9BACL</name>
<dbReference type="Proteomes" id="UP000273145">
    <property type="component" value="Chromosome"/>
</dbReference>
<evidence type="ECO:0000259" key="1">
    <source>
        <dbReference type="Pfam" id="PF04230"/>
    </source>
</evidence>
<dbReference type="RefSeq" id="WP_125081092.1">
    <property type="nucleotide sequence ID" value="NZ_CP034248.1"/>
</dbReference>
<dbReference type="InterPro" id="IPR007345">
    <property type="entry name" value="Polysacch_pyruvyl_Trfase"/>
</dbReference>
<sequence length="113" mass="12831">MPALSKNISIFPFIGYIKHAKYFVTSAFHGAVFAILNKVKFFVFPVSDNPNDPKSMDSRLIALLDTFSLSSCYVYDKENIPNIDDVTFDHINESETSAYRHNSIQFLKDALES</sequence>
<proteinExistence type="predicted"/>
<evidence type="ECO:0000313" key="2">
    <source>
        <dbReference type="EMBL" id="AZK44957.1"/>
    </source>
</evidence>
<dbReference type="AlphaFoldDB" id="A0A3S8RQ25"/>
<reference evidence="2 3" key="1">
    <citation type="submission" date="2018-11" db="EMBL/GenBank/DDBJ databases">
        <title>Genome sequencing of Paenibacillus lentus DSM25539(T).</title>
        <authorList>
            <person name="Kook J.-K."/>
            <person name="Park S.-N."/>
            <person name="Lim Y.K."/>
        </authorList>
    </citation>
    <scope>NUCLEOTIDE SEQUENCE [LARGE SCALE GENOMIC DNA]</scope>
    <source>
        <strain evidence="2 3">DSM 25539</strain>
    </source>
</reference>
<accession>A0A3S8RQ25</accession>
<dbReference type="OrthoDB" id="9799278at2"/>
<evidence type="ECO:0000313" key="3">
    <source>
        <dbReference type="Proteomes" id="UP000273145"/>
    </source>
</evidence>
<dbReference type="KEGG" id="plen:EIM92_01065"/>
<dbReference type="Pfam" id="PF04230">
    <property type="entry name" value="PS_pyruv_trans"/>
    <property type="match status" value="1"/>
</dbReference>